<comment type="caution">
    <text evidence="1">The sequence shown here is derived from an EMBL/GenBank/DDBJ whole genome shotgun (WGS) entry which is preliminary data.</text>
</comment>
<evidence type="ECO:0000313" key="1">
    <source>
        <dbReference type="EMBL" id="MYL65478.1"/>
    </source>
</evidence>
<protein>
    <submittedName>
        <fullName evidence="1">Uncharacterized protein</fullName>
    </submittedName>
</protein>
<dbReference type="AlphaFoldDB" id="A0A845F410"/>
<organism evidence="1 2">
    <name type="scientific">Guptibacillus hwajinpoensis</name>
    <dbReference type="NCBI Taxonomy" id="208199"/>
    <lineage>
        <taxon>Bacteria</taxon>
        <taxon>Bacillati</taxon>
        <taxon>Bacillota</taxon>
        <taxon>Bacilli</taxon>
        <taxon>Bacillales</taxon>
        <taxon>Guptibacillaceae</taxon>
        <taxon>Guptibacillus</taxon>
    </lineage>
</organism>
<gene>
    <name evidence="1" type="ORF">GLW07_19140</name>
</gene>
<dbReference type="EMBL" id="WMEY01000007">
    <property type="protein sequence ID" value="MYL65478.1"/>
    <property type="molecule type" value="Genomic_DNA"/>
</dbReference>
<dbReference type="RefSeq" id="WP_160920891.1">
    <property type="nucleotide sequence ID" value="NZ_WMEY01000007.1"/>
</dbReference>
<dbReference type="Proteomes" id="UP000447833">
    <property type="component" value="Unassembled WGS sequence"/>
</dbReference>
<reference evidence="1 2" key="1">
    <citation type="submission" date="2019-11" db="EMBL/GenBank/DDBJ databases">
        <title>Genome sequences of 17 halophilic strains isolated from different environments.</title>
        <authorList>
            <person name="Furrow R.E."/>
        </authorList>
    </citation>
    <scope>NUCLEOTIDE SEQUENCE [LARGE SCALE GENOMIC DNA]</scope>
    <source>
        <strain evidence="1 2">22506_14_FS</strain>
    </source>
</reference>
<accession>A0A845F410</accession>
<proteinExistence type="predicted"/>
<name>A0A845F410_9BACL</name>
<sequence length="152" mass="18224">MFRRIRNSEKESNIENSYVEVPQSDIREELKKYIIELEQLAIKLCTDLQRDYVKCFDERGKKNLKLWVARDIDGDELEKLTYERCLEKEYRSQIVIDYNGPKLNEEFYAETFELWYYFGDCKKGTGTLYDLKNNDLKSSLQKILQELLDYSG</sequence>
<evidence type="ECO:0000313" key="2">
    <source>
        <dbReference type="Proteomes" id="UP000447833"/>
    </source>
</evidence>